<dbReference type="OrthoDB" id="6500128at2759"/>
<dbReference type="Gene3D" id="1.20.1560.10">
    <property type="entry name" value="ABC transporter type 1, transmembrane domain"/>
    <property type="match status" value="2"/>
</dbReference>
<feature type="transmembrane region" description="Helical" evidence="10">
    <location>
        <begin position="1099"/>
        <end position="1123"/>
    </location>
</feature>
<keyword evidence="4" id="KW-0677">Repeat</keyword>
<dbReference type="Gene3D" id="3.40.50.300">
    <property type="entry name" value="P-loop containing nucleotide triphosphate hydrolases"/>
    <property type="match status" value="2"/>
</dbReference>
<keyword evidence="8 10" id="KW-0472">Membrane</keyword>
<evidence type="ECO:0000259" key="12">
    <source>
        <dbReference type="PROSITE" id="PS50929"/>
    </source>
</evidence>
<feature type="compositionally biased region" description="Basic and acidic residues" evidence="9">
    <location>
        <begin position="920"/>
        <end position="930"/>
    </location>
</feature>
<dbReference type="CDD" id="cd03244">
    <property type="entry name" value="ABCC_MRP_domain2"/>
    <property type="match status" value="1"/>
</dbReference>
<evidence type="ECO:0000256" key="7">
    <source>
        <dbReference type="ARBA" id="ARBA00022989"/>
    </source>
</evidence>
<dbReference type="InterPro" id="IPR050173">
    <property type="entry name" value="ABC_transporter_C-like"/>
</dbReference>
<sequence length="1542" mass="172545">MVPAGDIWTPSSIIDSVELWVFWISVIFFGSYAHQLRRVDSHPLRRSTMGRWLSLHTLSMPRVPKGITMIDLRIVNEQAFWRRVYVVQWVFIILGALGVWVTAWTCPNNSTLFLPFLLQVIWVYSAYNPGSISLDVRWRTIYSVFFITLFFVVCELFRGAFGYHLTTGHWINIALLTTICGLAGTAPGMPHYEVFGGKVVEIANREQEQDERDEEALSTNVMQVAPCEAMNNSMIGVLFFTHVFTLIKTVWRYGKLGSLDVPVLGPELHAETLAMNMQQHLQLEQPKVCSSHSGYQDELGEDEESNECTPLLRDSSHSSESTIVSPHARRLIFSFVRANAFQFLILFILTAVSVVTYYAPAFFANRIFRVLESDIASTETPAQTLKRALPWVLGLFITIITSSTLQGTLWSLMEGSLTVRLTTQLSMLLFNKTMNLAPAGHSSSTGQVFTLQLMDVDRIVSATFHLCALLTSPLELILGGYFLYRVLGISALIGLSTSIFIIPLVVLLCRALRTSNARLMDARDKRMSLLSECFLGIRMIKAQAWESVFDERVGKTRKDELHAQKTTFVFETLMSSILEVNPLLLTFVALTCYTQVFHQVLMPSVAFTALALFTELRWVFLLLPRAAISLLQTFVSADRIATYLLNPEVAPSPISCILVKPEACTLRLVNATLTWPTKDKAPFTLRDVNATFSPGITLVCGRVGAGKSLLLHGLLQEARILAGYVDCPRSPRSGVPYDAQSKTAALQTLNTPQWLRSDLVAYAPQVPFLLHTTIRENILFGLPMGDGKRYQATLEVCGLGPDLQDLKHGDLTDVGENGTELSGGQKARIGLARAVYSRARVLLLDDVFAAVDARTCQHIITRLLRSGSFLDGRTVVLVSHNVQQVCQAVDCVVYLDNGGVSFYGKPQDFLESDHFAGWQQDREEDTHEETPPPPHLATQGTKRTAEHREKGGISGRVWLAYIHACSGWSLSLLTMLLFALTNLWDLVTNMWLRDWSASEGRTHTNAWWLSRYGGLLAIGIFFGVLRWIGIYTMSLRASRKLFDQMIWRTLHAPLHFFDIMTRGRLLNRFGQDLEVLDTKFATAISEVAIRVTKLLATAIALYMVGGTGFVLALLALLPVYAGMAHVYMIMARDLQRLNATSRSLVMATLTHVVHGVHVIRAFGAQDHFEIEMMGTLDNYNRFVWWAAQGGRWISQMFNLTSSFLVLISCFIVLLQPNTEPASIEFSLTFLIDLNFVLLILMRMYTQLQVSAVAVERVFEFTDSIEQEASATTETRPPNDWPQKGHIVVQDLVLRYSPDAPDVLKEISFDVPPGAKIAIVGPTGSGKSSLFQALQRLVEPRSGRIIIDGQDLSKVDLHDLRSRLYFVPQDPVILSGTLRSVLDVMNEFTDEEIYASLRAVRLVADDRTSFTNLDMPIGENGNNLSLGERQLLCVARALLHKSRVVLFDEASSSIDHTTDSLLTQCIHDVFKDSTVLTIAHRLRTVIGYDRILFLHQGRIVETGTPAALLSDTTSHFYRLCKKTGSSELQHLIKEAQQTAQRHD</sequence>
<evidence type="ECO:0000256" key="2">
    <source>
        <dbReference type="ARBA" id="ARBA00022448"/>
    </source>
</evidence>
<dbReference type="GO" id="GO:0000329">
    <property type="term" value="C:fungal-type vacuole membrane"/>
    <property type="evidence" value="ECO:0007669"/>
    <property type="project" value="TreeGrafter"/>
</dbReference>
<feature type="transmembrane region" description="Helical" evidence="10">
    <location>
        <begin position="84"/>
        <end position="104"/>
    </location>
</feature>
<organism evidence="13 14">
    <name type="scientific">Malassezia restricta (strain ATCC 96810 / NBRC 103918 / CBS 7877)</name>
    <name type="common">Seborrheic dermatitis infection agent</name>
    <dbReference type="NCBI Taxonomy" id="425264"/>
    <lineage>
        <taxon>Eukaryota</taxon>
        <taxon>Fungi</taxon>
        <taxon>Dikarya</taxon>
        <taxon>Basidiomycota</taxon>
        <taxon>Ustilaginomycotina</taxon>
        <taxon>Malasseziomycetes</taxon>
        <taxon>Malasseziales</taxon>
        <taxon>Malasseziaceae</taxon>
        <taxon>Malassezia</taxon>
    </lineage>
</organism>
<dbReference type="PANTHER" id="PTHR24223">
    <property type="entry name" value="ATP-BINDING CASSETTE SUB-FAMILY C"/>
    <property type="match status" value="1"/>
</dbReference>
<feature type="transmembrane region" description="Helical" evidence="10">
    <location>
        <begin position="167"/>
        <end position="186"/>
    </location>
</feature>
<name>A0A3G2S6Z7_MALR7</name>
<protein>
    <submittedName>
        <fullName evidence="13">ATP-dependent bile acid permease</fullName>
    </submittedName>
</protein>
<feature type="transmembrane region" description="Helical" evidence="10">
    <location>
        <begin position="339"/>
        <end position="359"/>
    </location>
</feature>
<feature type="transmembrane region" description="Helical" evidence="10">
    <location>
        <begin position="489"/>
        <end position="509"/>
    </location>
</feature>
<feature type="transmembrane region" description="Helical" evidence="10">
    <location>
        <begin position="1221"/>
        <end position="1240"/>
    </location>
</feature>
<feature type="region of interest" description="Disordered" evidence="9">
    <location>
        <begin position="920"/>
        <end position="945"/>
    </location>
</feature>
<feature type="transmembrane region" description="Helical" evidence="10">
    <location>
        <begin position="20"/>
        <end position="36"/>
    </location>
</feature>
<dbReference type="SUPFAM" id="SSF90123">
    <property type="entry name" value="ABC transporter transmembrane region"/>
    <property type="match status" value="2"/>
</dbReference>
<dbReference type="InterPro" id="IPR036640">
    <property type="entry name" value="ABC1_TM_sf"/>
</dbReference>
<feature type="transmembrane region" description="Helical" evidence="10">
    <location>
        <begin position="1196"/>
        <end position="1215"/>
    </location>
</feature>
<dbReference type="PROSITE" id="PS50893">
    <property type="entry name" value="ABC_TRANSPORTER_2"/>
    <property type="match status" value="2"/>
</dbReference>
<feature type="transmembrane region" description="Helical" evidence="10">
    <location>
        <begin position="459"/>
        <end position="483"/>
    </location>
</feature>
<feature type="domain" description="ABC transporter" evidence="11">
    <location>
        <begin position="1286"/>
        <end position="1520"/>
    </location>
</feature>
<keyword evidence="6" id="KW-0067">ATP-binding</keyword>
<keyword evidence="7 10" id="KW-1133">Transmembrane helix</keyword>
<dbReference type="Pfam" id="PF00005">
    <property type="entry name" value="ABC_tran"/>
    <property type="match status" value="2"/>
</dbReference>
<dbReference type="STRING" id="425264.A0A3G2S6Z7"/>
<dbReference type="InterPro" id="IPR003593">
    <property type="entry name" value="AAA+_ATPase"/>
</dbReference>
<feature type="transmembrane region" description="Helical" evidence="10">
    <location>
        <begin position="388"/>
        <end position="412"/>
    </location>
</feature>
<dbReference type="Pfam" id="PF00664">
    <property type="entry name" value="ABC_membrane"/>
    <property type="match status" value="2"/>
</dbReference>
<evidence type="ECO:0000256" key="4">
    <source>
        <dbReference type="ARBA" id="ARBA00022737"/>
    </source>
</evidence>
<dbReference type="Proteomes" id="UP000269793">
    <property type="component" value="Chromosome V"/>
</dbReference>
<dbReference type="GO" id="GO:0016887">
    <property type="term" value="F:ATP hydrolysis activity"/>
    <property type="evidence" value="ECO:0007669"/>
    <property type="project" value="InterPro"/>
</dbReference>
<gene>
    <name evidence="13" type="primary">YBT1_3</name>
    <name evidence="13" type="ORF">DNF11_2904</name>
</gene>
<dbReference type="SUPFAM" id="SSF52540">
    <property type="entry name" value="P-loop containing nucleoside triphosphate hydrolases"/>
    <property type="match status" value="2"/>
</dbReference>
<dbReference type="InterPro" id="IPR017871">
    <property type="entry name" value="ABC_transporter-like_CS"/>
</dbReference>
<dbReference type="InterPro" id="IPR011527">
    <property type="entry name" value="ABC1_TM_dom"/>
</dbReference>
<feature type="transmembrane region" description="Helical" evidence="10">
    <location>
        <begin position="140"/>
        <end position="161"/>
    </location>
</feature>
<feature type="transmembrane region" description="Helical" evidence="10">
    <location>
        <begin position="110"/>
        <end position="128"/>
    </location>
</feature>
<dbReference type="GO" id="GO:0005524">
    <property type="term" value="F:ATP binding"/>
    <property type="evidence" value="ECO:0007669"/>
    <property type="project" value="UniProtKB-KW"/>
</dbReference>
<dbReference type="InterPro" id="IPR027417">
    <property type="entry name" value="P-loop_NTPase"/>
</dbReference>
<proteinExistence type="predicted"/>
<feature type="domain" description="ABC transporter" evidence="11">
    <location>
        <begin position="666"/>
        <end position="922"/>
    </location>
</feature>
<dbReference type="PROSITE" id="PS50929">
    <property type="entry name" value="ABC_TM1F"/>
    <property type="match status" value="2"/>
</dbReference>
<evidence type="ECO:0000256" key="5">
    <source>
        <dbReference type="ARBA" id="ARBA00022741"/>
    </source>
</evidence>
<feature type="transmembrane region" description="Helical" evidence="10">
    <location>
        <begin position="1012"/>
        <end position="1031"/>
    </location>
</feature>
<evidence type="ECO:0000259" key="11">
    <source>
        <dbReference type="PROSITE" id="PS50893"/>
    </source>
</evidence>
<evidence type="ECO:0000313" key="13">
    <source>
        <dbReference type="EMBL" id="AYO43854.1"/>
    </source>
</evidence>
<dbReference type="CDD" id="cd03250">
    <property type="entry name" value="ABCC_MRP_domain1"/>
    <property type="match status" value="1"/>
</dbReference>
<dbReference type="GO" id="GO:0140359">
    <property type="term" value="F:ABC-type transporter activity"/>
    <property type="evidence" value="ECO:0007669"/>
    <property type="project" value="InterPro"/>
</dbReference>
<accession>A0A3G2S6Z7</accession>
<dbReference type="SMART" id="SM00382">
    <property type="entry name" value="AAA"/>
    <property type="match status" value="2"/>
</dbReference>
<feature type="domain" description="ABC transmembrane type-1" evidence="12">
    <location>
        <begin position="972"/>
        <end position="1248"/>
    </location>
</feature>
<keyword evidence="14" id="KW-1185">Reference proteome</keyword>
<keyword evidence="5" id="KW-0547">Nucleotide-binding</keyword>
<dbReference type="FunFam" id="1.20.1560.10:FF:000013">
    <property type="entry name" value="ABC transporter C family member 2"/>
    <property type="match status" value="1"/>
</dbReference>
<keyword evidence="2" id="KW-0813">Transport</keyword>
<dbReference type="EMBL" id="CP033152">
    <property type="protein sequence ID" value="AYO43854.1"/>
    <property type="molecule type" value="Genomic_DNA"/>
</dbReference>
<feature type="transmembrane region" description="Helical" evidence="10">
    <location>
        <begin position="604"/>
        <end position="623"/>
    </location>
</feature>
<dbReference type="FunFam" id="3.40.50.300:FF:001354">
    <property type="entry name" value="ATP-binding cassette (ABC) transporter, putative"/>
    <property type="match status" value="1"/>
</dbReference>
<evidence type="ECO:0000256" key="1">
    <source>
        <dbReference type="ARBA" id="ARBA00004141"/>
    </source>
</evidence>
<dbReference type="CDD" id="cd18596">
    <property type="entry name" value="ABC_6TM_VMR1_D1_like"/>
    <property type="match status" value="1"/>
</dbReference>
<feature type="domain" description="ABC transmembrane type-1" evidence="12">
    <location>
        <begin position="344"/>
        <end position="632"/>
    </location>
</feature>
<evidence type="ECO:0000256" key="10">
    <source>
        <dbReference type="SAM" id="Phobius"/>
    </source>
</evidence>
<feature type="region of interest" description="Disordered" evidence="9">
    <location>
        <begin position="292"/>
        <end position="314"/>
    </location>
</feature>
<dbReference type="PROSITE" id="PS00211">
    <property type="entry name" value="ABC_TRANSPORTER_1"/>
    <property type="match status" value="2"/>
</dbReference>
<dbReference type="VEuPathDB" id="FungiDB:DNF11_2904"/>
<reference evidence="13 14" key="1">
    <citation type="submission" date="2018-10" db="EMBL/GenBank/DDBJ databases">
        <title>Complete genome sequence of Malassezia restricta CBS 7877.</title>
        <authorList>
            <person name="Morand S.C."/>
            <person name="Bertignac M."/>
            <person name="Iltis A."/>
            <person name="Kolder I."/>
            <person name="Pirovano W."/>
            <person name="Jourdain R."/>
            <person name="Clavaud C."/>
        </authorList>
    </citation>
    <scope>NUCLEOTIDE SEQUENCE [LARGE SCALE GENOMIC DNA]</scope>
    <source>
        <strain evidence="13 14">CBS 7877</strain>
    </source>
</reference>
<evidence type="ECO:0000256" key="6">
    <source>
        <dbReference type="ARBA" id="ARBA00022840"/>
    </source>
</evidence>
<evidence type="ECO:0000256" key="9">
    <source>
        <dbReference type="SAM" id="MobiDB-lite"/>
    </source>
</evidence>
<feature type="transmembrane region" description="Helical" evidence="10">
    <location>
        <begin position="958"/>
        <end position="980"/>
    </location>
</feature>
<evidence type="ECO:0000256" key="3">
    <source>
        <dbReference type="ARBA" id="ARBA00022692"/>
    </source>
</evidence>
<dbReference type="PANTHER" id="PTHR24223:SF353">
    <property type="entry name" value="ABC TRANSPORTER ATP-BINDING PROTEIN_PERMEASE VMR1-RELATED"/>
    <property type="match status" value="1"/>
</dbReference>
<evidence type="ECO:0000256" key="8">
    <source>
        <dbReference type="ARBA" id="ARBA00023136"/>
    </source>
</evidence>
<comment type="subcellular location">
    <subcellularLocation>
        <location evidence="1">Membrane</location>
        <topology evidence="1">Multi-pass membrane protein</topology>
    </subcellularLocation>
</comment>
<evidence type="ECO:0000313" key="14">
    <source>
        <dbReference type="Proteomes" id="UP000269793"/>
    </source>
</evidence>
<keyword evidence="3 10" id="KW-0812">Transmembrane</keyword>
<dbReference type="InterPro" id="IPR003439">
    <property type="entry name" value="ABC_transporter-like_ATP-bd"/>
</dbReference>